<name>A0A132MUX5_9ACTN</name>
<dbReference type="Proteomes" id="UP000070188">
    <property type="component" value="Unassembled WGS sequence"/>
</dbReference>
<dbReference type="PANTHER" id="PTHR43798">
    <property type="entry name" value="MONOACYLGLYCEROL LIPASE"/>
    <property type="match status" value="1"/>
</dbReference>
<dbReference type="EMBL" id="LAXD01000001">
    <property type="protein sequence ID" value="KWX01510.1"/>
    <property type="molecule type" value="Genomic_DNA"/>
</dbReference>
<keyword evidence="2" id="KW-0378">Hydrolase</keyword>
<dbReference type="InterPro" id="IPR000073">
    <property type="entry name" value="AB_hydrolase_1"/>
</dbReference>
<dbReference type="PRINTS" id="PR00111">
    <property type="entry name" value="ABHYDROLASE"/>
</dbReference>
<reference evidence="3" key="1">
    <citation type="submission" date="2015-04" db="EMBL/GenBank/DDBJ databases">
        <title>Physiological reanalysis, assessment of diazotrophy, and genome sequences of multiple isolates of Streptomyces thermoautotrophicus.</title>
        <authorList>
            <person name="MacKellar D.C."/>
            <person name="Lieber L."/>
            <person name="Norman J."/>
            <person name="Bolger A."/>
            <person name="Tobin C."/>
            <person name="Murray J.W."/>
            <person name="Chang R."/>
            <person name="Ford T."/>
            <person name="Nguyen P.Q."/>
            <person name="Woodward J."/>
            <person name="Permingeat H."/>
            <person name="Joshi N.S."/>
            <person name="Silver P.A."/>
            <person name="Usadel B."/>
            <person name="Rutherford A.W."/>
            <person name="Friesen M."/>
            <person name="Prell J."/>
        </authorList>
    </citation>
    <scope>NUCLEOTIDE SEQUENCE [LARGE SCALE GENOMIC DNA]</scope>
    <source>
        <strain evidence="3">H1</strain>
    </source>
</reference>
<dbReference type="SUPFAM" id="SSF53474">
    <property type="entry name" value="alpha/beta-Hydrolases"/>
    <property type="match status" value="1"/>
</dbReference>
<keyword evidence="3" id="KW-1185">Reference proteome</keyword>
<evidence type="ECO:0000313" key="3">
    <source>
        <dbReference type="Proteomes" id="UP000070188"/>
    </source>
</evidence>
<organism evidence="2 3">
    <name type="scientific">Carbonactinospora thermoautotrophica</name>
    <dbReference type="NCBI Taxonomy" id="1469144"/>
    <lineage>
        <taxon>Bacteria</taxon>
        <taxon>Bacillati</taxon>
        <taxon>Actinomycetota</taxon>
        <taxon>Actinomycetes</taxon>
        <taxon>Kitasatosporales</taxon>
        <taxon>Carbonactinosporaceae</taxon>
        <taxon>Carbonactinospora</taxon>
    </lineage>
</organism>
<proteinExistence type="predicted"/>
<dbReference type="InterPro" id="IPR050266">
    <property type="entry name" value="AB_hydrolase_sf"/>
</dbReference>
<protein>
    <submittedName>
        <fullName evidence="2">Alpha/beta hydrolase</fullName>
    </submittedName>
</protein>
<dbReference type="AlphaFoldDB" id="A0A132MUX5"/>
<accession>A0A132MUX5</accession>
<evidence type="ECO:0000313" key="2">
    <source>
        <dbReference type="EMBL" id="KWX01510.1"/>
    </source>
</evidence>
<comment type="caution">
    <text evidence="2">The sequence shown here is derived from an EMBL/GenBank/DDBJ whole genome shotgun (WGS) entry which is preliminary data.</text>
</comment>
<dbReference type="PATRIC" id="fig|1469144.10.peg.2750"/>
<gene>
    <name evidence="2" type="ORF">LI90_2542</name>
</gene>
<sequence length="281" mass="30384">MGGGDGSMTLDTALPTIHEEALDVWGGRLTMRVKVAGAGAPLLYLHPAAGLAWDPFLSHLAERYTVYAPEFPGTSVGDPYAIHAVDELSDVVLIYEEVIRRLGLVRPVLVGQSFGGMLAAELAAYFPALPEKLVLLAPIGLWRDDAPVANWIATPPDQLPALLFHDPAGAAAQLMLKLPEDPEAARAATAGLVWAFGCTGKFTWPIPDRGLRNRLHRVTASTLIVWGRQDRLIPVSYADEFAVLITDSRVVVIDDCGHIPQVEQFEQTVAAVDAFLHGELR</sequence>
<evidence type="ECO:0000259" key="1">
    <source>
        <dbReference type="Pfam" id="PF12697"/>
    </source>
</evidence>
<dbReference type="InterPro" id="IPR029058">
    <property type="entry name" value="AB_hydrolase_fold"/>
</dbReference>
<dbReference type="Gene3D" id="3.40.50.1820">
    <property type="entry name" value="alpha/beta hydrolase"/>
    <property type="match status" value="1"/>
</dbReference>
<feature type="domain" description="AB hydrolase-1" evidence="1">
    <location>
        <begin position="45"/>
        <end position="270"/>
    </location>
</feature>
<dbReference type="STRING" id="1469144.LI90_2542"/>
<dbReference type="Pfam" id="PF12697">
    <property type="entry name" value="Abhydrolase_6"/>
    <property type="match status" value="1"/>
</dbReference>
<dbReference type="GO" id="GO:0016787">
    <property type="term" value="F:hydrolase activity"/>
    <property type="evidence" value="ECO:0007669"/>
    <property type="project" value="UniProtKB-KW"/>
</dbReference>
<dbReference type="GO" id="GO:0016020">
    <property type="term" value="C:membrane"/>
    <property type="evidence" value="ECO:0007669"/>
    <property type="project" value="TreeGrafter"/>
</dbReference>
<dbReference type="PANTHER" id="PTHR43798:SF33">
    <property type="entry name" value="HYDROLASE, PUTATIVE (AFU_ORTHOLOGUE AFUA_2G14860)-RELATED"/>
    <property type="match status" value="1"/>
</dbReference>